<evidence type="ECO:0000313" key="2">
    <source>
        <dbReference type="Proteomes" id="UP000479000"/>
    </source>
</evidence>
<name>A0A6H5H9E9_9HEMI</name>
<feature type="non-terminal residue" evidence="1">
    <location>
        <position position="68"/>
    </location>
</feature>
<dbReference type="Proteomes" id="UP000479000">
    <property type="component" value="Unassembled WGS sequence"/>
</dbReference>
<proteinExistence type="predicted"/>
<sequence>MDPTSEGFLHPGRRVPPVRAISKSSKATLYKPRNPKPTAEFSKIAFWRRATSEANSWADNVPAEDDAV</sequence>
<dbReference type="AlphaFoldDB" id="A0A6H5H9E9"/>
<dbReference type="EMBL" id="CADCXU010027530">
    <property type="protein sequence ID" value="CAB0014228.1"/>
    <property type="molecule type" value="Genomic_DNA"/>
</dbReference>
<gene>
    <name evidence="1" type="ORF">NTEN_LOCUS18684</name>
</gene>
<keyword evidence="2" id="KW-1185">Reference proteome</keyword>
<evidence type="ECO:0000313" key="1">
    <source>
        <dbReference type="EMBL" id="CAB0014228.1"/>
    </source>
</evidence>
<organism evidence="1 2">
    <name type="scientific">Nesidiocoris tenuis</name>
    <dbReference type="NCBI Taxonomy" id="355587"/>
    <lineage>
        <taxon>Eukaryota</taxon>
        <taxon>Metazoa</taxon>
        <taxon>Ecdysozoa</taxon>
        <taxon>Arthropoda</taxon>
        <taxon>Hexapoda</taxon>
        <taxon>Insecta</taxon>
        <taxon>Pterygota</taxon>
        <taxon>Neoptera</taxon>
        <taxon>Paraneoptera</taxon>
        <taxon>Hemiptera</taxon>
        <taxon>Heteroptera</taxon>
        <taxon>Panheteroptera</taxon>
        <taxon>Cimicomorpha</taxon>
        <taxon>Miridae</taxon>
        <taxon>Dicyphina</taxon>
        <taxon>Nesidiocoris</taxon>
    </lineage>
</organism>
<reference evidence="1 2" key="1">
    <citation type="submission" date="2020-02" db="EMBL/GenBank/DDBJ databases">
        <authorList>
            <person name="Ferguson B K."/>
        </authorList>
    </citation>
    <scope>NUCLEOTIDE SEQUENCE [LARGE SCALE GENOMIC DNA]</scope>
</reference>
<protein>
    <submittedName>
        <fullName evidence="1">Uncharacterized protein</fullName>
    </submittedName>
</protein>
<accession>A0A6H5H9E9</accession>